<feature type="compositionally biased region" description="Pro residues" evidence="9">
    <location>
        <begin position="660"/>
        <end position="754"/>
    </location>
</feature>
<accession>A0A9J7KS62</accession>
<keyword evidence="5 8" id="KW-0067">ATP-binding</keyword>
<reference evidence="14" key="2">
    <citation type="submission" date="2025-08" db="UniProtKB">
        <authorList>
            <consortium name="RefSeq"/>
        </authorList>
    </citation>
    <scope>IDENTIFICATION</scope>
    <source>
        <strain evidence="14">S238N-H82</strain>
        <tissue evidence="14">Testes</tissue>
    </source>
</reference>
<dbReference type="PROSITE" id="PS51450">
    <property type="entry name" value="LRR"/>
    <property type="match status" value="1"/>
</dbReference>
<dbReference type="KEGG" id="bfo:118411354"/>
<dbReference type="PANTHER" id="PTHR24416:SF564">
    <property type="entry name" value="MACROPHAGE-STIMULATING PROTEIN RECEPTOR"/>
    <property type="match status" value="1"/>
</dbReference>
<evidence type="ECO:0000256" key="7">
    <source>
        <dbReference type="ARBA" id="ARBA00051243"/>
    </source>
</evidence>
<dbReference type="PANTHER" id="PTHR24416">
    <property type="entry name" value="TYROSINE-PROTEIN KINASE RECEPTOR"/>
    <property type="match status" value="1"/>
</dbReference>
<dbReference type="PRINTS" id="PR00109">
    <property type="entry name" value="TYRKINASE"/>
</dbReference>
<dbReference type="GO" id="GO:0006909">
    <property type="term" value="P:phagocytosis"/>
    <property type="evidence" value="ECO:0000318"/>
    <property type="project" value="GO_Central"/>
</dbReference>
<evidence type="ECO:0000256" key="5">
    <source>
        <dbReference type="ARBA" id="ARBA00022840"/>
    </source>
</evidence>
<keyword evidence="8" id="KW-0547">Nucleotide-binding</keyword>
<dbReference type="Pfam" id="PF13855">
    <property type="entry name" value="LRR_8"/>
    <property type="match status" value="1"/>
</dbReference>
<dbReference type="CDD" id="cd00192">
    <property type="entry name" value="PTKc"/>
    <property type="match status" value="1"/>
</dbReference>
<dbReference type="InterPro" id="IPR000483">
    <property type="entry name" value="Cys-rich_flank_reg_C"/>
</dbReference>
<dbReference type="PROSITE" id="PS00109">
    <property type="entry name" value="PROTEIN_KINASE_TYR"/>
    <property type="match status" value="1"/>
</dbReference>
<evidence type="ECO:0000256" key="2">
    <source>
        <dbReference type="ARBA" id="ARBA00022614"/>
    </source>
</evidence>
<dbReference type="Gene3D" id="3.80.10.10">
    <property type="entry name" value="Ribonuclease Inhibitor"/>
    <property type="match status" value="2"/>
</dbReference>
<dbReference type="RefSeq" id="XP_035669487.1">
    <property type="nucleotide sequence ID" value="XM_035813594.1"/>
</dbReference>
<name>A0A9J7KS62_BRAFL</name>
<dbReference type="SMART" id="SM00082">
    <property type="entry name" value="LRRCT"/>
    <property type="match status" value="1"/>
</dbReference>
<evidence type="ECO:0000256" key="3">
    <source>
        <dbReference type="ARBA" id="ARBA00022729"/>
    </source>
</evidence>
<dbReference type="FunFam" id="1.10.510.10:FF:000743">
    <property type="entry name" value="Predicted protein"/>
    <property type="match status" value="1"/>
</dbReference>
<dbReference type="Gene3D" id="1.10.510.10">
    <property type="entry name" value="Transferase(Phosphotransferase) domain 1"/>
    <property type="match status" value="1"/>
</dbReference>
<dbReference type="InterPro" id="IPR003591">
    <property type="entry name" value="Leu-rich_rpt_typical-subtyp"/>
</dbReference>
<organism evidence="13 14">
    <name type="scientific">Branchiostoma floridae</name>
    <name type="common">Florida lancelet</name>
    <name type="synonym">Amphioxus</name>
    <dbReference type="NCBI Taxonomy" id="7739"/>
    <lineage>
        <taxon>Eukaryota</taxon>
        <taxon>Metazoa</taxon>
        <taxon>Chordata</taxon>
        <taxon>Cephalochordata</taxon>
        <taxon>Leptocardii</taxon>
        <taxon>Amphioxiformes</taxon>
        <taxon>Branchiostomatidae</taxon>
        <taxon>Branchiostoma</taxon>
    </lineage>
</organism>
<dbReference type="InterPro" id="IPR000719">
    <property type="entry name" value="Prot_kinase_dom"/>
</dbReference>
<feature type="transmembrane region" description="Helical" evidence="10">
    <location>
        <begin position="259"/>
        <end position="281"/>
    </location>
</feature>
<dbReference type="SMART" id="SM00369">
    <property type="entry name" value="LRR_TYP"/>
    <property type="match status" value="3"/>
</dbReference>
<keyword evidence="6" id="KW-0808">Transferase</keyword>
<dbReference type="GO" id="GO:0005886">
    <property type="term" value="C:plasma membrane"/>
    <property type="evidence" value="ECO:0000318"/>
    <property type="project" value="GO_Central"/>
</dbReference>
<keyword evidence="10" id="KW-0472">Membrane</keyword>
<evidence type="ECO:0000256" key="4">
    <source>
        <dbReference type="ARBA" id="ARBA00022737"/>
    </source>
</evidence>
<evidence type="ECO:0000313" key="14">
    <source>
        <dbReference type="RefSeq" id="XP_035669487.1"/>
    </source>
</evidence>
<keyword evidence="3 11" id="KW-0732">Signal</keyword>
<dbReference type="GO" id="GO:0043235">
    <property type="term" value="C:receptor complex"/>
    <property type="evidence" value="ECO:0000318"/>
    <property type="project" value="GO_Central"/>
</dbReference>
<feature type="domain" description="Protein kinase" evidence="12">
    <location>
        <begin position="379"/>
        <end position="652"/>
    </location>
</feature>
<reference evidence="13" key="1">
    <citation type="journal article" date="2020" name="Nat. Ecol. Evol.">
        <title>Deeply conserved synteny resolves early events in vertebrate evolution.</title>
        <authorList>
            <person name="Simakov O."/>
            <person name="Marletaz F."/>
            <person name="Yue J.X."/>
            <person name="O'Connell B."/>
            <person name="Jenkins J."/>
            <person name="Brandt A."/>
            <person name="Calef R."/>
            <person name="Tung C.H."/>
            <person name="Huang T.K."/>
            <person name="Schmutz J."/>
            <person name="Satoh N."/>
            <person name="Yu J.K."/>
            <person name="Putnam N.H."/>
            <person name="Green R.E."/>
            <person name="Rokhsar D.S."/>
        </authorList>
    </citation>
    <scope>NUCLEOTIDE SEQUENCE [LARGE SCALE GENOMIC DNA]</scope>
    <source>
        <strain evidence="13">S238N-H82</strain>
    </source>
</reference>
<dbReference type="InterPro" id="IPR017441">
    <property type="entry name" value="Protein_kinase_ATP_BS"/>
</dbReference>
<comment type="catalytic activity">
    <reaction evidence="7">
        <text>L-tyrosyl-[protein] + ATP = O-phospho-L-tyrosyl-[protein] + ADP + H(+)</text>
        <dbReference type="Rhea" id="RHEA:10596"/>
        <dbReference type="Rhea" id="RHEA-COMP:10136"/>
        <dbReference type="Rhea" id="RHEA-COMP:20101"/>
        <dbReference type="ChEBI" id="CHEBI:15378"/>
        <dbReference type="ChEBI" id="CHEBI:30616"/>
        <dbReference type="ChEBI" id="CHEBI:46858"/>
        <dbReference type="ChEBI" id="CHEBI:61978"/>
        <dbReference type="ChEBI" id="CHEBI:456216"/>
        <dbReference type="EC" id="2.7.10.1"/>
    </reaction>
</comment>
<evidence type="ECO:0000313" key="13">
    <source>
        <dbReference type="Proteomes" id="UP000001554"/>
    </source>
</evidence>
<dbReference type="SUPFAM" id="SSF56112">
    <property type="entry name" value="Protein kinase-like (PK-like)"/>
    <property type="match status" value="1"/>
</dbReference>
<protein>
    <submittedName>
        <fullName evidence="14">Hepatocyte growth factor receptor-like</fullName>
    </submittedName>
</protein>
<feature type="chain" id="PRO_5039921382" evidence="11">
    <location>
        <begin position="30"/>
        <end position="828"/>
    </location>
</feature>
<dbReference type="InterPro" id="IPR008266">
    <property type="entry name" value="Tyr_kinase_AS"/>
</dbReference>
<dbReference type="GeneID" id="118411354"/>
<dbReference type="InterPro" id="IPR001611">
    <property type="entry name" value="Leu-rich_rpt"/>
</dbReference>
<dbReference type="InterPro" id="IPR020635">
    <property type="entry name" value="Tyr_kinase_cat_dom"/>
</dbReference>
<dbReference type="GO" id="GO:0016477">
    <property type="term" value="P:cell migration"/>
    <property type="evidence" value="ECO:0000318"/>
    <property type="project" value="GO_Central"/>
</dbReference>
<feature type="binding site" evidence="8">
    <location>
        <position position="411"/>
    </location>
    <ligand>
        <name>ATP</name>
        <dbReference type="ChEBI" id="CHEBI:30616"/>
    </ligand>
</feature>
<comment type="subcellular location">
    <subcellularLocation>
        <location evidence="1">Membrane</location>
        <topology evidence="1">Single-pass type I membrane protein</topology>
    </subcellularLocation>
</comment>
<dbReference type="SMART" id="SM00219">
    <property type="entry name" value="TyrKc"/>
    <property type="match status" value="1"/>
</dbReference>
<evidence type="ECO:0000259" key="12">
    <source>
        <dbReference type="PROSITE" id="PS50011"/>
    </source>
</evidence>
<keyword evidence="10" id="KW-1133">Transmembrane helix</keyword>
<dbReference type="OrthoDB" id="3256376at2759"/>
<dbReference type="AlphaFoldDB" id="A0A9J7KS62"/>
<keyword evidence="13" id="KW-1185">Reference proteome</keyword>
<feature type="compositionally biased region" description="Low complexity" evidence="9">
    <location>
        <begin position="781"/>
        <end position="793"/>
    </location>
</feature>
<evidence type="ECO:0000256" key="10">
    <source>
        <dbReference type="SAM" id="Phobius"/>
    </source>
</evidence>
<sequence>MASFRTRVFRALPLVVFVWLAAMVGLGLPLSCPDRCNCEPEAADCSGKGLTGIPEGFAESTQTVDLSRNKISRIRKGNFMGMDHLVSISLSKQERLIALTSKGTFQGLSDLRMLNLSANKLNDISVGVFDGLENLRTLYLNDNSLRHLKPGLFVPLKKLQEISLENNHMATLTEDVFTKPLGGQLLMFLKGNEWVCDCAIKWLLSHTAAGGLSQTAYCVEPPQFRGKEMNSHLHAIVKCDENGQLLQEGSVFEMYDMRLVLVSAAGAGISVLGGVLFWVRLRRRKKSMTQMGLLPPEASCLDVLPFVCCGPTLPADVQMQLSTTLRNGVPCARNDYAMNPLEKQSKLDSVNCLRAKNLGLDDSFIEQLQGVFLDERLLNLHNQPLGEGSFGRVLKGELNLPGNDKIPIAIKTSKDFRTTPDLEKFLSEGLVMRHFKHPNIMNLLGVCMRDDASPLVVLPLMDKGDLLSVLVKSRKKTEDGKVKAESEFKLDELLYFAYQVACGMEYLAALQFVHRDLAARNCMVNSQRNVKVADFGFLIEIPPEKEVVTERGMGRVPIKWMSVESIVSGTFSMKSDVWSFGVVLWEIITAGAPPYGRLSNKDTMVQVKNGYRLPKPQHCPSELYDIMRSCWLKDASGRTDFESLVKRLELMLNKFTTKDAPPPNSQGGPPPLPPPNGNAQGGPPPLPPPNAQGGPPPLPPPNAQGGPPPLPPPNAKGGPPPNAKGGPPPNARCGPPPNAKGGPPPNARGGPPPNAKGGSRPKTKGGPNENGGPPPLPPPNAKGGPPASAKSGPPTLPPPNAKGAPPPNGNGGPPPLPPPNANRGQKKK</sequence>
<feature type="signal peptide" evidence="11">
    <location>
        <begin position="1"/>
        <end position="29"/>
    </location>
</feature>
<evidence type="ECO:0000256" key="1">
    <source>
        <dbReference type="ARBA" id="ARBA00004479"/>
    </source>
</evidence>
<keyword evidence="10" id="KW-0812">Transmembrane</keyword>
<dbReference type="InterPro" id="IPR011009">
    <property type="entry name" value="Kinase-like_dom_sf"/>
</dbReference>
<keyword evidence="4" id="KW-0677">Repeat</keyword>
<dbReference type="InterPro" id="IPR032675">
    <property type="entry name" value="LRR_dom_sf"/>
</dbReference>
<evidence type="ECO:0000256" key="9">
    <source>
        <dbReference type="SAM" id="MobiDB-lite"/>
    </source>
</evidence>
<keyword evidence="6" id="KW-0829">Tyrosine-protein kinase</keyword>
<feature type="region of interest" description="Disordered" evidence="9">
    <location>
        <begin position="656"/>
        <end position="828"/>
    </location>
</feature>
<dbReference type="InterPro" id="IPR001245">
    <property type="entry name" value="Ser-Thr/Tyr_kinase_cat_dom"/>
</dbReference>
<dbReference type="PROSITE" id="PS00107">
    <property type="entry name" value="PROTEIN_KINASE_ATP"/>
    <property type="match status" value="1"/>
</dbReference>
<dbReference type="OMA" id="HCPSELY"/>
<dbReference type="InterPro" id="IPR000372">
    <property type="entry name" value="LRRNT"/>
</dbReference>
<gene>
    <name evidence="14" type="primary">LOC118411354</name>
</gene>
<dbReference type="GO" id="GO:0007399">
    <property type="term" value="P:nervous system development"/>
    <property type="evidence" value="ECO:0000318"/>
    <property type="project" value="GO_Central"/>
</dbReference>
<dbReference type="PROSITE" id="PS50011">
    <property type="entry name" value="PROTEIN_KINASE_DOM"/>
    <property type="match status" value="1"/>
</dbReference>
<dbReference type="SUPFAM" id="SSF52058">
    <property type="entry name" value="L domain-like"/>
    <property type="match status" value="1"/>
</dbReference>
<dbReference type="GO" id="GO:0004714">
    <property type="term" value="F:transmembrane receptor protein tyrosine kinase activity"/>
    <property type="evidence" value="ECO:0000318"/>
    <property type="project" value="GO_Central"/>
</dbReference>
<evidence type="ECO:0000256" key="6">
    <source>
        <dbReference type="ARBA" id="ARBA00023137"/>
    </source>
</evidence>
<dbReference type="Pfam" id="PF07714">
    <property type="entry name" value="PK_Tyr_Ser-Thr"/>
    <property type="match status" value="1"/>
</dbReference>
<feature type="compositionally biased region" description="Pro residues" evidence="9">
    <location>
        <begin position="794"/>
        <end position="820"/>
    </location>
</feature>
<evidence type="ECO:0000256" key="11">
    <source>
        <dbReference type="SAM" id="SignalP"/>
    </source>
</evidence>
<dbReference type="Proteomes" id="UP000001554">
    <property type="component" value="Chromosome 3"/>
</dbReference>
<keyword evidence="2" id="KW-0433">Leucine-rich repeat</keyword>
<dbReference type="GO" id="GO:0005524">
    <property type="term" value="F:ATP binding"/>
    <property type="evidence" value="ECO:0007669"/>
    <property type="project" value="UniProtKB-UniRule"/>
</dbReference>
<dbReference type="SMART" id="SM00013">
    <property type="entry name" value="LRRNT"/>
    <property type="match status" value="1"/>
</dbReference>
<evidence type="ECO:0000256" key="8">
    <source>
        <dbReference type="PROSITE-ProRule" id="PRU10141"/>
    </source>
</evidence>
<keyword evidence="6" id="KW-0418">Kinase</keyword>
<dbReference type="InterPro" id="IPR050122">
    <property type="entry name" value="RTK"/>
</dbReference>
<proteinExistence type="predicted"/>
<dbReference type="Gene3D" id="3.30.200.20">
    <property type="entry name" value="Phosphorylase Kinase, domain 1"/>
    <property type="match status" value="1"/>
</dbReference>
<dbReference type="GO" id="GO:0007169">
    <property type="term" value="P:cell surface receptor protein tyrosine kinase signaling pathway"/>
    <property type="evidence" value="ECO:0000318"/>
    <property type="project" value="GO_Central"/>
</dbReference>